<keyword evidence="10 11" id="KW-0413">Isomerase</keyword>
<keyword evidence="16" id="KW-1185">Reference proteome</keyword>
<comment type="caution">
    <text evidence="15">The sequence shown here is derived from an EMBL/GenBank/DDBJ whole genome shotgun (WGS) entry which is preliminary data.</text>
</comment>
<feature type="non-terminal residue" evidence="15">
    <location>
        <position position="1"/>
    </location>
</feature>
<dbReference type="InterPro" id="IPR031660">
    <property type="entry name" value="TOPRIM_C"/>
</dbReference>
<protein>
    <recommendedName>
        <fullName evidence="12">DNA topoisomerase 2</fullName>
        <ecNumber evidence="12">5.6.2.2</ecNumber>
    </recommendedName>
</protein>
<evidence type="ECO:0000256" key="7">
    <source>
        <dbReference type="ARBA" id="ARBA00022842"/>
    </source>
</evidence>
<dbReference type="Pfam" id="PF01751">
    <property type="entry name" value="Toprim"/>
    <property type="match status" value="1"/>
</dbReference>
<evidence type="ECO:0000256" key="6">
    <source>
        <dbReference type="ARBA" id="ARBA00022840"/>
    </source>
</evidence>
<dbReference type="SUPFAM" id="SSF56719">
    <property type="entry name" value="Type II DNA topoisomerase"/>
    <property type="match status" value="1"/>
</dbReference>
<dbReference type="PANTHER" id="PTHR10169">
    <property type="entry name" value="DNA TOPOISOMERASE/GYRASE"/>
    <property type="match status" value="1"/>
</dbReference>
<dbReference type="InterPro" id="IPR003594">
    <property type="entry name" value="HATPase_dom"/>
</dbReference>
<dbReference type="SMART" id="SM00434">
    <property type="entry name" value="TOP4c"/>
    <property type="match status" value="1"/>
</dbReference>
<dbReference type="PROSITE" id="PS50880">
    <property type="entry name" value="TOPRIM"/>
    <property type="match status" value="1"/>
</dbReference>
<dbReference type="InterPro" id="IPR050634">
    <property type="entry name" value="DNA_Topoisomerase_II"/>
</dbReference>
<comment type="cofactor">
    <cofactor evidence="3">
        <name>Mg(2+)</name>
        <dbReference type="ChEBI" id="CHEBI:18420"/>
    </cofactor>
</comment>
<evidence type="ECO:0000313" key="15">
    <source>
        <dbReference type="EMBL" id="GMT21074.1"/>
    </source>
</evidence>
<dbReference type="InterPro" id="IPR001241">
    <property type="entry name" value="Topo_IIA"/>
</dbReference>
<dbReference type="Proteomes" id="UP001432322">
    <property type="component" value="Unassembled WGS sequence"/>
</dbReference>
<dbReference type="Gene3D" id="3.40.50.670">
    <property type="match status" value="1"/>
</dbReference>
<sequence length="1001" mass="112496">SRRMILRTVVRVLSRQRRLRYLPRYRSGFSPNTVTLREFSKAAASNYSKPTEYRKLSSVEHILLRPDTYIGSTMETEEEVWLVEGDRFTRRRASFCPGLLKIVDEILVNAADNKQRDERMTEIRVTIDESTGEISVWNDGRGLPIEKIYEDGEFIPSLVFGSLYTSSNYDDEQARIVGGRNGFGAKLANIYSTRFHVETASADSGLVFEQVCSLISAFQNNLSLIFSDLARQYVQSRRTRDLHSDTQSSAGLRADTVALLHRRVYDLAATLKGVEISLNGRCITVGRLTEIKDQKEEGDGEIAEIFYHYPTHRWEVAMGIRTGKEEDDGGIHDCVSFVNNCATAKGGKHVSHVWERCIGVLRPWLEKKIERSVRPAQIKRRLVLFVNALIDNPTFDSQLKETLLTNVADFGSDYSVDTKGLLAWAERVSLDELIREDLTEGKRSTSSRRAAPALMFVEKLEDAALAGGKRSEECSLILTEGDSAKALAVSGLQVVGRERFGVYPLRGKLTNVSGLERSKALAVPEVAALMTILCLRPGVDYSNPVERARLRYGRVILLTDQDEDGSHIKGLVMNIFRCLWPALLQYPFLTALDTPLIKASKGATTVSFYSRQEFEKWSEVTADAEKWKIKYYKGLGTSTAEEAREYFRDMENRLVHFVWTDEEDGDSIDAVFDRTKSAERKRWIEGGHISSTIAEENEESLDKRSMRYSRFVHGELRTFAVQDLKRSIPSVVDGLKPSQRKILHTCLKMGMNKQEKVAQLAARVAHSTAYHHGENSLVAAIVNMAQDFVGASNVPLLKGIGQFGTRHAGGEDAASARYIYAALSPISRLLFPSADDRLLQAVKEEGVEAEPIWYCPILPLVLINGAEGIATGWSTTVRPRDPAKIMDTVRRRIEDDKSDLGEDVLPYYSGFTGSIERQDERRIRCAGRIGVQVKTGKSGRDSRLATVIIDELPVGVWTNNYKKKVIAPLVRDGDIRNIRELHTDDRVRFELELSAETTKKI</sequence>
<dbReference type="Gene3D" id="3.30.1360.40">
    <property type="match status" value="1"/>
</dbReference>
<dbReference type="GO" id="GO:0000712">
    <property type="term" value="P:resolution of meiotic recombination intermediates"/>
    <property type="evidence" value="ECO:0007669"/>
    <property type="project" value="TreeGrafter"/>
</dbReference>
<evidence type="ECO:0000259" key="14">
    <source>
        <dbReference type="PROSITE" id="PS52040"/>
    </source>
</evidence>
<dbReference type="InterPro" id="IPR013758">
    <property type="entry name" value="Topo_IIA_A/C_ab"/>
</dbReference>
<evidence type="ECO:0000256" key="4">
    <source>
        <dbReference type="ARBA" id="ARBA00011080"/>
    </source>
</evidence>
<dbReference type="Gene3D" id="3.30.565.10">
    <property type="entry name" value="Histidine kinase-like ATPase, C-terminal domain"/>
    <property type="match status" value="1"/>
</dbReference>
<evidence type="ECO:0000313" key="16">
    <source>
        <dbReference type="Proteomes" id="UP001432322"/>
    </source>
</evidence>
<comment type="cofactor">
    <cofactor evidence="2">
        <name>Ca(2+)</name>
        <dbReference type="ChEBI" id="CHEBI:29108"/>
    </cofactor>
</comment>
<evidence type="ECO:0000256" key="9">
    <source>
        <dbReference type="ARBA" id="ARBA00023125"/>
    </source>
</evidence>
<evidence type="ECO:0000256" key="2">
    <source>
        <dbReference type="ARBA" id="ARBA00001913"/>
    </source>
</evidence>
<reference evidence="15" key="1">
    <citation type="submission" date="2023-10" db="EMBL/GenBank/DDBJ databases">
        <title>Genome assembly of Pristionchus species.</title>
        <authorList>
            <person name="Yoshida K."/>
            <person name="Sommer R.J."/>
        </authorList>
    </citation>
    <scope>NUCLEOTIDE SEQUENCE</scope>
    <source>
        <strain evidence="15">RS5133</strain>
    </source>
</reference>
<evidence type="ECO:0000256" key="11">
    <source>
        <dbReference type="PROSITE-ProRule" id="PRU01384"/>
    </source>
</evidence>
<dbReference type="AlphaFoldDB" id="A0AAV5VRS3"/>
<dbReference type="InterPro" id="IPR018522">
    <property type="entry name" value="TopoIIA_CS"/>
</dbReference>
<dbReference type="SUPFAM" id="SSF55874">
    <property type="entry name" value="ATPase domain of HSP90 chaperone/DNA topoisomerase II/histidine kinase"/>
    <property type="match status" value="1"/>
</dbReference>
<dbReference type="EMBL" id="BTSY01000003">
    <property type="protein sequence ID" value="GMT21074.1"/>
    <property type="molecule type" value="Genomic_DNA"/>
</dbReference>
<dbReference type="SUPFAM" id="SSF54211">
    <property type="entry name" value="Ribosomal protein S5 domain 2-like"/>
    <property type="match status" value="1"/>
</dbReference>
<dbReference type="Gene3D" id="3.30.230.10">
    <property type="match status" value="1"/>
</dbReference>
<dbReference type="InterPro" id="IPR002205">
    <property type="entry name" value="Topo_IIA_dom_A"/>
</dbReference>
<dbReference type="GO" id="GO:0000819">
    <property type="term" value="P:sister chromatid segregation"/>
    <property type="evidence" value="ECO:0007669"/>
    <property type="project" value="TreeGrafter"/>
</dbReference>
<feature type="domain" description="Topo IIA-type catalytic" evidence="14">
    <location>
        <begin position="728"/>
        <end position="1001"/>
    </location>
</feature>
<dbReference type="Pfam" id="PF00204">
    <property type="entry name" value="DNA_gyraseB"/>
    <property type="match status" value="1"/>
</dbReference>
<dbReference type="Pfam" id="PF16898">
    <property type="entry name" value="TOPRIM_C"/>
    <property type="match status" value="1"/>
</dbReference>
<dbReference type="Gene3D" id="3.90.199.10">
    <property type="entry name" value="Topoisomerase II, domain 5"/>
    <property type="match status" value="1"/>
</dbReference>
<dbReference type="GO" id="GO:0005634">
    <property type="term" value="C:nucleus"/>
    <property type="evidence" value="ECO:0007669"/>
    <property type="project" value="TreeGrafter"/>
</dbReference>
<dbReference type="InterPro" id="IPR013506">
    <property type="entry name" value="Topo_IIA_bsu_dom2"/>
</dbReference>
<dbReference type="FunFam" id="3.30.1490.30:FF:000001">
    <property type="entry name" value="DNA topoisomerase 2"/>
    <property type="match status" value="1"/>
</dbReference>
<dbReference type="PROSITE" id="PS52040">
    <property type="entry name" value="TOPO_IIA"/>
    <property type="match status" value="1"/>
</dbReference>
<keyword evidence="8 11" id="KW-0799">Topoisomerase</keyword>
<dbReference type="PRINTS" id="PR00418">
    <property type="entry name" value="TPI2FAMILY"/>
</dbReference>
<dbReference type="InterPro" id="IPR001154">
    <property type="entry name" value="TopoII_euk"/>
</dbReference>
<name>A0AAV5VRS3_9BILA</name>
<evidence type="ECO:0000256" key="10">
    <source>
        <dbReference type="ARBA" id="ARBA00023235"/>
    </source>
</evidence>
<evidence type="ECO:0000256" key="1">
    <source>
        <dbReference type="ARBA" id="ARBA00000185"/>
    </source>
</evidence>
<dbReference type="InterPro" id="IPR006171">
    <property type="entry name" value="TOPRIM_dom"/>
</dbReference>
<keyword evidence="6 12" id="KW-0067">ATP-binding</keyword>
<dbReference type="PRINTS" id="PR01158">
    <property type="entry name" value="TOPISMRASEII"/>
</dbReference>
<dbReference type="InterPro" id="IPR014721">
    <property type="entry name" value="Ribsml_uS5_D2-typ_fold_subgr"/>
</dbReference>
<comment type="similarity">
    <text evidence="4 12">Belongs to the type II topoisomerase family.</text>
</comment>
<feature type="active site" description="O-(5'-phospho-DNA)-tyrosine intermediate" evidence="11">
    <location>
        <position position="818"/>
    </location>
</feature>
<dbReference type="PROSITE" id="PS00177">
    <property type="entry name" value="TOPOISOMERASE_II"/>
    <property type="match status" value="1"/>
</dbReference>
<feature type="domain" description="Toprim" evidence="13">
    <location>
        <begin position="474"/>
        <end position="591"/>
    </location>
</feature>
<comment type="catalytic activity">
    <reaction evidence="1 11 12">
        <text>ATP-dependent breakage, passage and rejoining of double-stranded DNA.</text>
        <dbReference type="EC" id="5.6.2.2"/>
    </reaction>
</comment>
<evidence type="ECO:0000256" key="12">
    <source>
        <dbReference type="RuleBase" id="RU362094"/>
    </source>
</evidence>
<accession>A0AAV5VRS3</accession>
<dbReference type="Pfam" id="PF00521">
    <property type="entry name" value="DNA_topoisoIV"/>
    <property type="match status" value="1"/>
</dbReference>
<keyword evidence="7" id="KW-0460">Magnesium</keyword>
<evidence type="ECO:0000259" key="13">
    <source>
        <dbReference type="PROSITE" id="PS50880"/>
    </source>
</evidence>
<evidence type="ECO:0000256" key="5">
    <source>
        <dbReference type="ARBA" id="ARBA00022741"/>
    </source>
</evidence>
<gene>
    <name evidence="15" type="ORF">PFISCL1PPCAC_12371</name>
</gene>
<comment type="subunit">
    <text evidence="12">Homodimer.</text>
</comment>
<proteinExistence type="inferred from homology"/>
<dbReference type="FunFam" id="3.40.50.670:FF:000001">
    <property type="entry name" value="DNA topoisomerase 2"/>
    <property type="match status" value="1"/>
</dbReference>
<comment type="function">
    <text evidence="12">Control of topological states of DNA by transient breakage and subsequent rejoining of DNA strands. Topoisomerase II makes double-strand breaks.</text>
</comment>
<dbReference type="InterPro" id="IPR036890">
    <property type="entry name" value="HATPase_C_sf"/>
</dbReference>
<dbReference type="GO" id="GO:0005524">
    <property type="term" value="F:ATP binding"/>
    <property type="evidence" value="ECO:0007669"/>
    <property type="project" value="UniProtKB-UniRule"/>
</dbReference>
<dbReference type="SMART" id="SM00433">
    <property type="entry name" value="TOP2c"/>
    <property type="match status" value="1"/>
</dbReference>
<dbReference type="EC" id="5.6.2.2" evidence="12"/>
<feature type="non-terminal residue" evidence="15">
    <location>
        <position position="1001"/>
    </location>
</feature>
<dbReference type="GO" id="GO:0003677">
    <property type="term" value="F:DNA binding"/>
    <property type="evidence" value="ECO:0007669"/>
    <property type="project" value="UniProtKB-UniRule"/>
</dbReference>
<dbReference type="InterPro" id="IPR013759">
    <property type="entry name" value="Topo_IIA_B_C"/>
</dbReference>
<keyword evidence="5 12" id="KW-0547">Nucleotide-binding</keyword>
<dbReference type="PANTHER" id="PTHR10169:SF38">
    <property type="entry name" value="DNA TOPOISOMERASE 2"/>
    <property type="match status" value="1"/>
</dbReference>
<keyword evidence="9 11" id="KW-0238">DNA-binding</keyword>
<organism evidence="15 16">
    <name type="scientific">Pristionchus fissidentatus</name>
    <dbReference type="NCBI Taxonomy" id="1538716"/>
    <lineage>
        <taxon>Eukaryota</taxon>
        <taxon>Metazoa</taxon>
        <taxon>Ecdysozoa</taxon>
        <taxon>Nematoda</taxon>
        <taxon>Chromadorea</taxon>
        <taxon>Rhabditida</taxon>
        <taxon>Rhabditina</taxon>
        <taxon>Diplogasteromorpha</taxon>
        <taxon>Diplogasteroidea</taxon>
        <taxon>Neodiplogasteridae</taxon>
        <taxon>Pristionchus</taxon>
    </lineage>
</organism>
<dbReference type="InterPro" id="IPR013760">
    <property type="entry name" value="Topo_IIA-like_dom_sf"/>
</dbReference>
<dbReference type="FunFam" id="3.90.199.10:FF:000002">
    <property type="entry name" value="DNA topoisomerase 2"/>
    <property type="match status" value="1"/>
</dbReference>
<dbReference type="Gene3D" id="3.30.1490.30">
    <property type="match status" value="1"/>
</dbReference>
<evidence type="ECO:0000256" key="8">
    <source>
        <dbReference type="ARBA" id="ARBA00023029"/>
    </source>
</evidence>
<dbReference type="GO" id="GO:0003918">
    <property type="term" value="F:DNA topoisomerase type II (double strand cut, ATP-hydrolyzing) activity"/>
    <property type="evidence" value="ECO:0007669"/>
    <property type="project" value="UniProtKB-UniRule"/>
</dbReference>
<evidence type="ECO:0000256" key="3">
    <source>
        <dbReference type="ARBA" id="ARBA00001946"/>
    </source>
</evidence>
<dbReference type="Pfam" id="PF02518">
    <property type="entry name" value="HATPase_c"/>
    <property type="match status" value="1"/>
</dbReference>
<dbReference type="GO" id="GO:0006265">
    <property type="term" value="P:DNA topological change"/>
    <property type="evidence" value="ECO:0007669"/>
    <property type="project" value="UniProtKB-UniRule"/>
</dbReference>
<dbReference type="InterPro" id="IPR020568">
    <property type="entry name" value="Ribosomal_Su5_D2-typ_SF"/>
</dbReference>